<dbReference type="InterPro" id="IPR000905">
    <property type="entry name" value="Gcp-like_dom"/>
</dbReference>
<comment type="catalytic activity">
    <reaction evidence="6 7">
        <text>L-threonylcarbamoyladenylate + adenosine(37) in tRNA = N(6)-L-threonylcarbamoyladenosine(37) in tRNA + AMP + H(+)</text>
        <dbReference type="Rhea" id="RHEA:37059"/>
        <dbReference type="Rhea" id="RHEA-COMP:10162"/>
        <dbReference type="Rhea" id="RHEA-COMP:10163"/>
        <dbReference type="ChEBI" id="CHEBI:15378"/>
        <dbReference type="ChEBI" id="CHEBI:73682"/>
        <dbReference type="ChEBI" id="CHEBI:74411"/>
        <dbReference type="ChEBI" id="CHEBI:74418"/>
        <dbReference type="ChEBI" id="CHEBI:456215"/>
        <dbReference type="EC" id="2.3.1.234"/>
    </reaction>
</comment>
<evidence type="ECO:0000256" key="2">
    <source>
        <dbReference type="ARBA" id="ARBA00022694"/>
    </source>
</evidence>
<evidence type="ECO:0000259" key="8">
    <source>
        <dbReference type="Pfam" id="PF00814"/>
    </source>
</evidence>
<evidence type="ECO:0000256" key="4">
    <source>
        <dbReference type="ARBA" id="ARBA00023004"/>
    </source>
</evidence>
<sequence>MAPGTILALETSCDDTCAAVVTRDGEIRSNVISSQGVHDRYGGVVPEVASRHHLELVETVVEDALAQAGTTLPEVDAVAVTQGPGLVGALLVGVATAKALAAAHGLPLIPVDHLHGHVAASFLRPDPIEPPFLILIASGGHTLLAHVKDHGASWGRSGSIEVLGSTLDDAAGEAFDKGARLLGLGYPGGPALQRLAADGDPTAFAFPVAAQVAGLDFSFSGLKTALLYKTRELGEEGARERRADLAASYQRAIVETLARRVERARAQTGIERLALGGGVAANGPLRERMRELAPDLHVPPRELCTDNAAMIASAARFLDPVAFPDYLTLDAFATGERGL</sequence>
<dbReference type="InterPro" id="IPR017861">
    <property type="entry name" value="KAE1/TsaD"/>
</dbReference>
<keyword evidence="7" id="KW-0963">Cytoplasm</keyword>
<dbReference type="NCBIfam" id="TIGR03723">
    <property type="entry name" value="T6A_TsaD_YgjD"/>
    <property type="match status" value="1"/>
</dbReference>
<name>A0ABU4HQ82_9ACTN</name>
<keyword evidence="1 7" id="KW-0808">Transferase</keyword>
<dbReference type="Proteomes" id="UP001284601">
    <property type="component" value="Unassembled WGS sequence"/>
</dbReference>
<dbReference type="PANTHER" id="PTHR11735:SF6">
    <property type="entry name" value="TRNA N6-ADENOSINE THREONYLCARBAMOYLTRANSFERASE, MITOCHONDRIAL"/>
    <property type="match status" value="1"/>
</dbReference>
<keyword evidence="5 7" id="KW-0012">Acyltransferase</keyword>
<evidence type="ECO:0000256" key="7">
    <source>
        <dbReference type="HAMAP-Rule" id="MF_01445"/>
    </source>
</evidence>
<feature type="binding site" evidence="7">
    <location>
        <begin position="136"/>
        <end position="140"/>
    </location>
    <ligand>
        <name>substrate</name>
    </ligand>
</feature>
<feature type="binding site" evidence="7">
    <location>
        <position position="113"/>
    </location>
    <ligand>
        <name>Fe cation</name>
        <dbReference type="ChEBI" id="CHEBI:24875"/>
    </ligand>
</feature>
<evidence type="ECO:0000313" key="10">
    <source>
        <dbReference type="Proteomes" id="UP001284601"/>
    </source>
</evidence>
<feature type="binding site" evidence="7">
    <location>
        <position position="189"/>
    </location>
    <ligand>
        <name>substrate</name>
    </ligand>
</feature>
<dbReference type="GO" id="GO:0061711">
    <property type="term" value="F:tRNA N(6)-L-threonylcarbamoyladenine synthase activity"/>
    <property type="evidence" value="ECO:0007669"/>
    <property type="project" value="UniProtKB-EC"/>
</dbReference>
<evidence type="ECO:0000256" key="6">
    <source>
        <dbReference type="ARBA" id="ARBA00048117"/>
    </source>
</evidence>
<keyword evidence="3 7" id="KW-0479">Metal-binding</keyword>
<keyword evidence="2 7" id="KW-0819">tRNA processing</keyword>
<reference evidence="10" key="1">
    <citation type="submission" date="2023-07" db="EMBL/GenBank/DDBJ databases">
        <title>Conexibacter stalactiti sp. nov., isolated from stalactites in a lava cave and emended description of the genus Conexibacter.</title>
        <authorList>
            <person name="Lee S.D."/>
        </authorList>
    </citation>
    <scope>NUCLEOTIDE SEQUENCE [LARGE SCALE GENOMIC DNA]</scope>
    <source>
        <strain evidence="10">KCTC 39840</strain>
    </source>
</reference>
<dbReference type="InterPro" id="IPR043129">
    <property type="entry name" value="ATPase_NBD"/>
</dbReference>
<accession>A0ABU4HQ82</accession>
<evidence type="ECO:0000313" key="9">
    <source>
        <dbReference type="EMBL" id="MDW5595478.1"/>
    </source>
</evidence>
<protein>
    <recommendedName>
        <fullName evidence="7">tRNA N6-adenosine threonylcarbamoyltransferase</fullName>
        <ecNumber evidence="7">2.3.1.234</ecNumber>
    </recommendedName>
    <alternativeName>
        <fullName evidence="7">N6-L-threonylcarbamoyladenine synthase</fullName>
        <shortName evidence="7">t(6)A synthase</shortName>
    </alternativeName>
    <alternativeName>
        <fullName evidence="7">t(6)A37 threonylcarbamoyladenosine biosynthesis protein TsaD</fullName>
    </alternativeName>
    <alternativeName>
        <fullName evidence="7">tRNA threonylcarbamoyladenosine biosynthesis protein TsaD</fullName>
    </alternativeName>
</protein>
<keyword evidence="4 7" id="KW-0408">Iron</keyword>
<comment type="subcellular location">
    <subcellularLocation>
        <location evidence="7">Cytoplasm</location>
    </subcellularLocation>
</comment>
<dbReference type="InterPro" id="IPR022450">
    <property type="entry name" value="TsaD"/>
</dbReference>
<evidence type="ECO:0000256" key="5">
    <source>
        <dbReference type="ARBA" id="ARBA00023315"/>
    </source>
</evidence>
<dbReference type="Pfam" id="PF00814">
    <property type="entry name" value="TsaD"/>
    <property type="match status" value="1"/>
</dbReference>
<comment type="function">
    <text evidence="7">Required for the formation of a threonylcarbamoyl group on adenosine at position 37 (t(6)A37) in tRNAs that read codons beginning with adenine. Is involved in the transfer of the threonylcarbamoyl moiety of threonylcarbamoyl-AMP (TC-AMP) to the N6 group of A37, together with TsaE and TsaB. TsaD likely plays a direct catalytic role in this reaction.</text>
</comment>
<dbReference type="PROSITE" id="PS01016">
    <property type="entry name" value="GLYCOPROTEASE"/>
    <property type="match status" value="1"/>
</dbReference>
<dbReference type="RefSeq" id="WP_318597815.1">
    <property type="nucleotide sequence ID" value="NZ_JAWSTH010000034.1"/>
</dbReference>
<dbReference type="SUPFAM" id="SSF53067">
    <property type="entry name" value="Actin-like ATPase domain"/>
    <property type="match status" value="1"/>
</dbReference>
<proteinExistence type="inferred from homology"/>
<dbReference type="PRINTS" id="PR00789">
    <property type="entry name" value="OSIALOPTASE"/>
</dbReference>
<organism evidence="9 10">
    <name type="scientific">Conexibacter stalactiti</name>
    <dbReference type="NCBI Taxonomy" id="1940611"/>
    <lineage>
        <taxon>Bacteria</taxon>
        <taxon>Bacillati</taxon>
        <taxon>Actinomycetota</taxon>
        <taxon>Thermoleophilia</taxon>
        <taxon>Solirubrobacterales</taxon>
        <taxon>Conexibacteraceae</taxon>
        <taxon>Conexibacter</taxon>
    </lineage>
</organism>
<dbReference type="PANTHER" id="PTHR11735">
    <property type="entry name" value="TRNA N6-ADENOSINE THREONYLCARBAMOYLTRANSFERASE"/>
    <property type="match status" value="1"/>
</dbReference>
<dbReference type="EC" id="2.3.1.234" evidence="7"/>
<gene>
    <name evidence="7 9" type="primary">tsaD</name>
    <name evidence="9" type="ORF">R7226_14100</name>
</gene>
<dbReference type="HAMAP" id="MF_01445">
    <property type="entry name" value="TsaD"/>
    <property type="match status" value="1"/>
</dbReference>
<evidence type="ECO:0000256" key="1">
    <source>
        <dbReference type="ARBA" id="ARBA00022679"/>
    </source>
</evidence>
<feature type="binding site" evidence="7">
    <location>
        <position position="306"/>
    </location>
    <ligand>
        <name>Fe cation</name>
        <dbReference type="ChEBI" id="CHEBI:24875"/>
    </ligand>
</feature>
<comment type="cofactor">
    <cofactor evidence="7">
        <name>Fe(2+)</name>
        <dbReference type="ChEBI" id="CHEBI:29033"/>
    </cofactor>
    <text evidence="7">Binds 1 Fe(2+) ion per subunit.</text>
</comment>
<dbReference type="EMBL" id="JAWSTH010000034">
    <property type="protein sequence ID" value="MDW5595478.1"/>
    <property type="molecule type" value="Genomic_DNA"/>
</dbReference>
<feature type="binding site" evidence="7">
    <location>
        <position position="117"/>
    </location>
    <ligand>
        <name>Fe cation</name>
        <dbReference type="ChEBI" id="CHEBI:24875"/>
    </ligand>
</feature>
<feature type="binding site" evidence="7">
    <location>
        <position position="282"/>
    </location>
    <ligand>
        <name>substrate</name>
    </ligand>
</feature>
<feature type="domain" description="Gcp-like" evidence="8">
    <location>
        <begin position="26"/>
        <end position="312"/>
    </location>
</feature>
<comment type="caution">
    <text evidence="9">The sequence shown here is derived from an EMBL/GenBank/DDBJ whole genome shotgun (WGS) entry which is preliminary data.</text>
</comment>
<comment type="similarity">
    <text evidence="7">Belongs to the KAE1 / TsaD family.</text>
</comment>
<feature type="binding site" evidence="7">
    <location>
        <position position="176"/>
    </location>
    <ligand>
        <name>substrate</name>
    </ligand>
</feature>
<dbReference type="CDD" id="cd24133">
    <property type="entry name" value="ASKHA_NBD_TsaD_bac"/>
    <property type="match status" value="1"/>
</dbReference>
<dbReference type="Gene3D" id="3.30.420.40">
    <property type="match status" value="2"/>
</dbReference>
<keyword evidence="10" id="KW-1185">Reference proteome</keyword>
<dbReference type="InterPro" id="IPR017860">
    <property type="entry name" value="Peptidase_M22_CS"/>
</dbReference>
<dbReference type="NCBIfam" id="TIGR00329">
    <property type="entry name" value="gcp_kae1"/>
    <property type="match status" value="1"/>
</dbReference>
<comment type="caution">
    <text evidence="7">Lacks conserved residue(s) required for the propagation of feature annotation.</text>
</comment>
<evidence type="ECO:0000256" key="3">
    <source>
        <dbReference type="ARBA" id="ARBA00022723"/>
    </source>
</evidence>